<dbReference type="PATRIC" id="fig|1339314.3.peg.124"/>
<dbReference type="PANTHER" id="PTHR22916:SF3">
    <property type="entry name" value="UDP-GLCNAC:BETAGAL BETA-1,3-N-ACETYLGLUCOSAMINYLTRANSFERASE-LIKE PROTEIN 1"/>
    <property type="match status" value="1"/>
</dbReference>
<evidence type="ECO:0000313" key="2">
    <source>
        <dbReference type="EMBL" id="EXZ75688.1"/>
    </source>
</evidence>
<feature type="domain" description="Glycosyltransferase 2-like" evidence="1">
    <location>
        <begin position="6"/>
        <end position="127"/>
    </location>
</feature>
<evidence type="ECO:0000259" key="1">
    <source>
        <dbReference type="Pfam" id="PF00535"/>
    </source>
</evidence>
<dbReference type="InterPro" id="IPR001173">
    <property type="entry name" value="Glyco_trans_2-like"/>
</dbReference>
<dbReference type="Proteomes" id="UP000020938">
    <property type="component" value="Unassembled WGS sequence"/>
</dbReference>
<dbReference type="CDD" id="cd00761">
    <property type="entry name" value="Glyco_tranf_GTA_type"/>
    <property type="match status" value="1"/>
</dbReference>
<dbReference type="Pfam" id="PF00535">
    <property type="entry name" value="Glycos_transf_2"/>
    <property type="match status" value="1"/>
</dbReference>
<keyword evidence="2" id="KW-0808">Transferase</keyword>
<dbReference type="RefSeq" id="WP_050443627.1">
    <property type="nucleotide sequence ID" value="NZ_JGDS01000015.1"/>
</dbReference>
<accession>A0A016B340</accession>
<dbReference type="Gene3D" id="3.90.550.10">
    <property type="entry name" value="Spore Coat Polysaccharide Biosynthesis Protein SpsA, Chain A"/>
    <property type="match status" value="1"/>
</dbReference>
<organism evidence="2 3">
    <name type="scientific">Bacteroides fragilis str. 3976T8</name>
    <dbReference type="NCBI Taxonomy" id="1339314"/>
    <lineage>
        <taxon>Bacteria</taxon>
        <taxon>Pseudomonadati</taxon>
        <taxon>Bacteroidota</taxon>
        <taxon>Bacteroidia</taxon>
        <taxon>Bacteroidales</taxon>
        <taxon>Bacteroidaceae</taxon>
        <taxon>Bacteroides</taxon>
    </lineage>
</organism>
<name>A0A016B340_BACFG</name>
<sequence>MDKILSIIIPSYNMEAYLAKGLDSVLSIDNPSPLDVIVVNDGSKDGTLEIARSYATRFPGIVNVIDKENGHYGSCINAGLKIAQGKYVRILDADDSFYTDEFEEFVRFLETTDADLIVNDYKKEYINGNAVEYTYDLPRNKIVSFCDYVASDTISEILLPAVTYRLGLIRDIGYRQLEGMPYTDTQWVFMPILNVRTLAYFDKPVYRYLIGREGQSVSSEVFKKSLAVRYSVYSALVDNYVESGATGLYKEFAVRQLAKHAMGHYKTQLVDNPRLDRTLLYKLDDELKIKVPEAYTLCGISEYRLHLPYKYVADWRKTRCENIPLYVRIAGGILDSIGKMRLKIKKIL</sequence>
<reference evidence="2 3" key="1">
    <citation type="submission" date="2014-02" db="EMBL/GenBank/DDBJ databases">
        <authorList>
            <person name="Sears C."/>
            <person name="Carroll K."/>
            <person name="Sack B.R."/>
            <person name="Qadri F."/>
            <person name="Myers L.L."/>
            <person name="Chung G.-T."/>
            <person name="Escheverria P."/>
            <person name="Fraser C.M."/>
            <person name="Sadzewicz L."/>
            <person name="Shefchek K.A."/>
            <person name="Tallon L."/>
            <person name="Das S.P."/>
            <person name="Daugherty S."/>
            <person name="Mongodin E.F."/>
        </authorList>
    </citation>
    <scope>NUCLEOTIDE SEQUENCE [LARGE SCALE GENOMIC DNA]</scope>
    <source>
        <strain evidence="2 3">3976T8</strain>
    </source>
</reference>
<protein>
    <submittedName>
        <fullName evidence="2">Glycosyl transferase 2 family protein</fullName>
    </submittedName>
</protein>
<dbReference type="InterPro" id="IPR029044">
    <property type="entry name" value="Nucleotide-diphossugar_trans"/>
</dbReference>
<evidence type="ECO:0000313" key="3">
    <source>
        <dbReference type="Proteomes" id="UP000020938"/>
    </source>
</evidence>
<proteinExistence type="predicted"/>
<dbReference type="EMBL" id="JGDS01000015">
    <property type="protein sequence ID" value="EXZ75688.1"/>
    <property type="molecule type" value="Genomic_DNA"/>
</dbReference>
<dbReference type="PANTHER" id="PTHR22916">
    <property type="entry name" value="GLYCOSYLTRANSFERASE"/>
    <property type="match status" value="1"/>
</dbReference>
<dbReference type="AlphaFoldDB" id="A0A016B340"/>
<dbReference type="SUPFAM" id="SSF53448">
    <property type="entry name" value="Nucleotide-diphospho-sugar transferases"/>
    <property type="match status" value="1"/>
</dbReference>
<gene>
    <name evidence="2" type="ORF">M123_4804</name>
</gene>
<dbReference type="GO" id="GO:0016758">
    <property type="term" value="F:hexosyltransferase activity"/>
    <property type="evidence" value="ECO:0007669"/>
    <property type="project" value="UniProtKB-ARBA"/>
</dbReference>
<comment type="caution">
    <text evidence="2">The sequence shown here is derived from an EMBL/GenBank/DDBJ whole genome shotgun (WGS) entry which is preliminary data.</text>
</comment>